<dbReference type="EMBL" id="KA647364">
    <property type="protein sequence ID" value="AFP61993.1"/>
    <property type="molecule type" value="mRNA"/>
</dbReference>
<organism evidence="2">
    <name type="scientific">Musca domestica</name>
    <name type="common">House fly</name>
    <dbReference type="NCBI Taxonomy" id="7370"/>
    <lineage>
        <taxon>Eukaryota</taxon>
        <taxon>Metazoa</taxon>
        <taxon>Ecdysozoa</taxon>
        <taxon>Arthropoda</taxon>
        <taxon>Hexapoda</taxon>
        <taxon>Insecta</taxon>
        <taxon>Pterygota</taxon>
        <taxon>Neoptera</taxon>
        <taxon>Endopterygota</taxon>
        <taxon>Diptera</taxon>
        <taxon>Brachycera</taxon>
        <taxon>Muscomorpha</taxon>
        <taxon>Muscoidea</taxon>
        <taxon>Muscidae</taxon>
        <taxon>Musca</taxon>
    </lineage>
</organism>
<dbReference type="AlphaFoldDB" id="T1PF98"/>
<accession>T1PF98</accession>
<keyword evidence="1" id="KW-0732">Signal</keyword>
<feature type="chain" id="PRO_5004583207" evidence="1">
    <location>
        <begin position="22"/>
        <end position="176"/>
    </location>
</feature>
<feature type="signal peptide" evidence="1">
    <location>
        <begin position="1"/>
        <end position="21"/>
    </location>
</feature>
<reference evidence="2" key="1">
    <citation type="submission" date="2012-08" db="EMBL/GenBank/DDBJ databases">
        <title>Transcriptome of adult Musca domestica launches a platform for comparative house fly gene expression and characterization of differential gene expression among resistant and susceptible house flies.</title>
        <authorList>
            <person name="Liu N."/>
            <person name="Zhang L."/>
            <person name="Li M."/>
            <person name="Reid W."/>
        </authorList>
    </citation>
    <scope>NUCLEOTIDE SEQUENCE</scope>
    <source>
        <strain evidence="2">ALHF</strain>
        <tissue evidence="2">Whole body</tissue>
    </source>
</reference>
<protein>
    <submittedName>
        <fullName evidence="2">Mitochondrial import protein Pam17</fullName>
    </submittedName>
</protein>
<evidence type="ECO:0000256" key="1">
    <source>
        <dbReference type="SAM" id="SignalP"/>
    </source>
</evidence>
<proteinExistence type="evidence at transcript level"/>
<name>T1PF98_MUSDO</name>
<evidence type="ECO:0000313" key="2">
    <source>
        <dbReference type="EMBL" id="AFP61993.1"/>
    </source>
</evidence>
<sequence>MFSKEAIVVLMMLSLTSWAAAATIVTADVDSAIQKLFGVHCLMGVLNQLNESVGDFGYSTQLCGDTVKNSIFAVTADNTDLTNTIALIQDINKSTCQNSAYKDDDAKRTPTFTCSDRIKTMMTRLNSNIVQTIRDIKSLTNIKPCGMLALTSYQSALENVGTYVKTCGDLTKAITN</sequence>